<dbReference type="GO" id="GO:0015408">
    <property type="term" value="F:ABC-type ferric iron transporter activity"/>
    <property type="evidence" value="ECO:0007669"/>
    <property type="project" value="InterPro"/>
</dbReference>
<keyword evidence="3" id="KW-0410">Iron transport</keyword>
<keyword evidence="7" id="KW-0406">Ion transport</keyword>
<dbReference type="SUPFAM" id="SSF50331">
    <property type="entry name" value="MOP-like"/>
    <property type="match status" value="1"/>
</dbReference>
<protein>
    <recommendedName>
        <fullName evidence="9">ABC transporter domain-containing protein</fullName>
    </recommendedName>
</protein>
<dbReference type="PROSITE" id="PS50893">
    <property type="entry name" value="ABC_TRANSPORTER_2"/>
    <property type="match status" value="1"/>
</dbReference>
<dbReference type="SMART" id="SM00382">
    <property type="entry name" value="AAA"/>
    <property type="match status" value="1"/>
</dbReference>
<evidence type="ECO:0000256" key="2">
    <source>
        <dbReference type="ARBA" id="ARBA00022475"/>
    </source>
</evidence>
<evidence type="ECO:0000256" key="8">
    <source>
        <dbReference type="ARBA" id="ARBA00023136"/>
    </source>
</evidence>
<keyword evidence="5" id="KW-0067">ATP-binding</keyword>
<dbReference type="GO" id="GO:0005524">
    <property type="term" value="F:ATP binding"/>
    <property type="evidence" value="ECO:0007669"/>
    <property type="project" value="UniProtKB-KW"/>
</dbReference>
<dbReference type="PANTHER" id="PTHR42781">
    <property type="entry name" value="SPERMIDINE/PUTRESCINE IMPORT ATP-BINDING PROTEIN POTA"/>
    <property type="match status" value="1"/>
</dbReference>
<keyword evidence="4" id="KW-0547">Nucleotide-binding</keyword>
<dbReference type="PANTHER" id="PTHR42781:SF4">
    <property type="entry name" value="SPERMIDINE_PUTRESCINE IMPORT ATP-BINDING PROTEIN POTA"/>
    <property type="match status" value="1"/>
</dbReference>
<evidence type="ECO:0000256" key="1">
    <source>
        <dbReference type="ARBA" id="ARBA00022448"/>
    </source>
</evidence>
<dbReference type="Gene3D" id="3.40.50.300">
    <property type="entry name" value="P-loop containing nucleotide triphosphate hydrolases"/>
    <property type="match status" value="1"/>
</dbReference>
<evidence type="ECO:0000313" key="10">
    <source>
        <dbReference type="EMBL" id="SVA23556.1"/>
    </source>
</evidence>
<name>A0A381U5S0_9ZZZZ</name>
<keyword evidence="2" id="KW-1003">Cell membrane</keyword>
<dbReference type="InterPro" id="IPR003593">
    <property type="entry name" value="AAA+_ATPase"/>
</dbReference>
<dbReference type="AlphaFoldDB" id="A0A381U5S0"/>
<dbReference type="PROSITE" id="PS00211">
    <property type="entry name" value="ABC_TRANSPORTER_1"/>
    <property type="match status" value="1"/>
</dbReference>
<dbReference type="Pfam" id="PF00005">
    <property type="entry name" value="ABC_tran"/>
    <property type="match status" value="1"/>
</dbReference>
<dbReference type="EMBL" id="UINC01005789">
    <property type="protein sequence ID" value="SVA23556.1"/>
    <property type="molecule type" value="Genomic_DNA"/>
</dbReference>
<dbReference type="GO" id="GO:0043190">
    <property type="term" value="C:ATP-binding cassette (ABC) transporter complex"/>
    <property type="evidence" value="ECO:0007669"/>
    <property type="project" value="InterPro"/>
</dbReference>
<dbReference type="InterPro" id="IPR017871">
    <property type="entry name" value="ABC_transporter-like_CS"/>
</dbReference>
<dbReference type="FunFam" id="3.40.50.300:FF:000425">
    <property type="entry name" value="Probable ABC transporter, ATP-binding subunit"/>
    <property type="match status" value="1"/>
</dbReference>
<accession>A0A381U5S0</accession>
<dbReference type="InterPro" id="IPR050093">
    <property type="entry name" value="ABC_SmlMolc_Importer"/>
</dbReference>
<dbReference type="Pfam" id="PF08402">
    <property type="entry name" value="TOBE_2"/>
    <property type="match status" value="1"/>
</dbReference>
<dbReference type="InterPro" id="IPR015853">
    <property type="entry name" value="ABC_transpr_FbpC"/>
</dbReference>
<dbReference type="InterPro" id="IPR003439">
    <property type="entry name" value="ABC_transporter-like_ATP-bd"/>
</dbReference>
<proteinExistence type="predicted"/>
<feature type="domain" description="ABC transporter" evidence="9">
    <location>
        <begin position="2"/>
        <end position="233"/>
    </location>
</feature>
<gene>
    <name evidence="10" type="ORF">METZ01_LOCUS76410</name>
</gene>
<dbReference type="InterPro" id="IPR013611">
    <property type="entry name" value="Transp-assoc_OB_typ2"/>
</dbReference>
<dbReference type="CDD" id="cd03259">
    <property type="entry name" value="ABC_Carb_Solutes_like"/>
    <property type="match status" value="1"/>
</dbReference>
<evidence type="ECO:0000259" key="9">
    <source>
        <dbReference type="PROSITE" id="PS50893"/>
    </source>
</evidence>
<evidence type="ECO:0000256" key="7">
    <source>
        <dbReference type="ARBA" id="ARBA00023065"/>
    </source>
</evidence>
<dbReference type="InterPro" id="IPR027417">
    <property type="entry name" value="P-loop_NTPase"/>
</dbReference>
<keyword evidence="8" id="KW-0472">Membrane</keyword>
<evidence type="ECO:0000256" key="6">
    <source>
        <dbReference type="ARBA" id="ARBA00023004"/>
    </source>
</evidence>
<evidence type="ECO:0000256" key="5">
    <source>
        <dbReference type="ARBA" id="ARBA00022840"/>
    </source>
</evidence>
<dbReference type="InterPro" id="IPR008995">
    <property type="entry name" value="Mo/tungstate-bd_C_term_dom"/>
</dbReference>
<keyword evidence="6" id="KW-0408">Iron</keyword>
<reference evidence="10" key="1">
    <citation type="submission" date="2018-05" db="EMBL/GenBank/DDBJ databases">
        <authorList>
            <person name="Lanie J.A."/>
            <person name="Ng W.-L."/>
            <person name="Kazmierczak K.M."/>
            <person name="Andrzejewski T.M."/>
            <person name="Davidsen T.M."/>
            <person name="Wayne K.J."/>
            <person name="Tettelin H."/>
            <person name="Glass J.I."/>
            <person name="Rusch D."/>
            <person name="Podicherti R."/>
            <person name="Tsui H.-C.T."/>
            <person name="Winkler M.E."/>
        </authorList>
    </citation>
    <scope>NUCLEOTIDE SEQUENCE</scope>
</reference>
<dbReference type="GO" id="GO:0016887">
    <property type="term" value="F:ATP hydrolysis activity"/>
    <property type="evidence" value="ECO:0007669"/>
    <property type="project" value="InterPro"/>
</dbReference>
<sequence>MIECRNLAKSYGKLEAVSDFSLHLEEHEFLSILGPSGCGKSTLLRLIAGLEVPSQGQVLLQNREISGEKIILPPEHRKFGMIFQDFALFPHLSVESNIAYGVSGSRNEKQKRVNELLELVSLPHLAAKMPHQISGGEQQRIAVARALAPRPRLILMDEPFSNLDYQLRLQLRRDIRDILKHEGVATIIVTHDQVEAITFSDRVILMHNGKLVQAGTPTEIYQYPKTLWASSFVGEANHLPVEWQDTSLNSPFGLLAVPAEIGKETQILMVRPEDFRIEYAPDEEANGTVKTVDFSGSVQIVSVELKSGDTIQVSGSPHYLWSLKEPVKITAERYLCFNSSGHSLEGFAEE</sequence>
<keyword evidence="1" id="KW-0813">Transport</keyword>
<dbReference type="SUPFAM" id="SSF52540">
    <property type="entry name" value="P-loop containing nucleoside triphosphate hydrolases"/>
    <property type="match status" value="1"/>
</dbReference>
<evidence type="ECO:0000256" key="3">
    <source>
        <dbReference type="ARBA" id="ARBA00022496"/>
    </source>
</evidence>
<organism evidence="10">
    <name type="scientific">marine metagenome</name>
    <dbReference type="NCBI Taxonomy" id="408172"/>
    <lineage>
        <taxon>unclassified sequences</taxon>
        <taxon>metagenomes</taxon>
        <taxon>ecological metagenomes</taxon>
    </lineage>
</organism>
<evidence type="ECO:0000256" key="4">
    <source>
        <dbReference type="ARBA" id="ARBA00022741"/>
    </source>
</evidence>